<dbReference type="Proteomes" id="UP000516437">
    <property type="component" value="Chromosome 7"/>
</dbReference>
<dbReference type="PANTHER" id="PTHR47926">
    <property type="entry name" value="PENTATRICOPEPTIDE REPEAT-CONTAINING PROTEIN"/>
    <property type="match status" value="1"/>
</dbReference>
<dbReference type="AlphaFoldDB" id="A0A6A1V6K6"/>
<dbReference type="FunFam" id="1.25.40.10:FF:000344">
    <property type="entry name" value="Pentatricopeptide repeat-containing protein"/>
    <property type="match status" value="1"/>
</dbReference>
<dbReference type="Pfam" id="PF20431">
    <property type="entry name" value="E_motif"/>
    <property type="match status" value="1"/>
</dbReference>
<dbReference type="PANTHER" id="PTHR47926:SF436">
    <property type="entry name" value="PENTATRICOPEPTIDE REPEAT-CONTAINING PROTEIN ELI1, CHLOROPLASTIC-LIKE ISOFORM X2"/>
    <property type="match status" value="1"/>
</dbReference>
<feature type="repeat" description="PPR" evidence="2">
    <location>
        <begin position="161"/>
        <end position="192"/>
    </location>
</feature>
<dbReference type="Gene3D" id="1.25.40.10">
    <property type="entry name" value="Tetratricopeptide repeat domain"/>
    <property type="match status" value="3"/>
</dbReference>
<dbReference type="Pfam" id="PF13041">
    <property type="entry name" value="PPR_2"/>
    <property type="match status" value="1"/>
</dbReference>
<name>A0A6A1V6K6_9ROSI</name>
<evidence type="ECO:0000256" key="2">
    <source>
        <dbReference type="PROSITE-ProRule" id="PRU00708"/>
    </source>
</evidence>
<dbReference type="InterPro" id="IPR002885">
    <property type="entry name" value="PPR_rpt"/>
</dbReference>
<dbReference type="PROSITE" id="PS51375">
    <property type="entry name" value="PPR"/>
    <property type="match status" value="4"/>
</dbReference>
<dbReference type="InterPro" id="IPR011990">
    <property type="entry name" value="TPR-like_helical_dom_sf"/>
</dbReference>
<dbReference type="NCBIfam" id="TIGR00756">
    <property type="entry name" value="PPR"/>
    <property type="match status" value="4"/>
</dbReference>
<keyword evidence="1" id="KW-0677">Repeat</keyword>
<evidence type="ECO:0000313" key="4">
    <source>
        <dbReference type="Proteomes" id="UP000516437"/>
    </source>
</evidence>
<organism evidence="3 4">
    <name type="scientific">Morella rubra</name>
    <name type="common">Chinese bayberry</name>
    <dbReference type="NCBI Taxonomy" id="262757"/>
    <lineage>
        <taxon>Eukaryota</taxon>
        <taxon>Viridiplantae</taxon>
        <taxon>Streptophyta</taxon>
        <taxon>Embryophyta</taxon>
        <taxon>Tracheophyta</taxon>
        <taxon>Spermatophyta</taxon>
        <taxon>Magnoliopsida</taxon>
        <taxon>eudicotyledons</taxon>
        <taxon>Gunneridae</taxon>
        <taxon>Pentapetalae</taxon>
        <taxon>rosids</taxon>
        <taxon>fabids</taxon>
        <taxon>Fagales</taxon>
        <taxon>Myricaceae</taxon>
        <taxon>Morella</taxon>
    </lineage>
</organism>
<accession>A0A6A1V6K6</accession>
<dbReference type="InterPro" id="IPR046960">
    <property type="entry name" value="PPR_At4g14850-like_plant"/>
</dbReference>
<dbReference type="EMBL" id="RXIC02000025">
    <property type="protein sequence ID" value="KAB1208472.1"/>
    <property type="molecule type" value="Genomic_DNA"/>
</dbReference>
<protein>
    <recommendedName>
        <fullName evidence="5">Pentacotripeptide-repeat region of PRORP domain-containing protein</fullName>
    </recommendedName>
</protein>
<feature type="repeat" description="PPR" evidence="2">
    <location>
        <begin position="194"/>
        <end position="228"/>
    </location>
</feature>
<feature type="repeat" description="PPR" evidence="2">
    <location>
        <begin position="409"/>
        <end position="443"/>
    </location>
</feature>
<evidence type="ECO:0000256" key="1">
    <source>
        <dbReference type="ARBA" id="ARBA00022737"/>
    </source>
</evidence>
<gene>
    <name evidence="3" type="ORF">CJ030_MR7G022670</name>
</gene>
<dbReference type="FunFam" id="1.25.40.10:FF:000184">
    <property type="entry name" value="Pentatricopeptide repeat-containing protein, chloroplastic"/>
    <property type="match status" value="1"/>
</dbReference>
<dbReference type="Pfam" id="PF01535">
    <property type="entry name" value="PPR"/>
    <property type="match status" value="4"/>
</dbReference>
<evidence type="ECO:0000313" key="3">
    <source>
        <dbReference type="EMBL" id="KAB1208472.1"/>
    </source>
</evidence>
<dbReference type="GO" id="GO:0003723">
    <property type="term" value="F:RNA binding"/>
    <property type="evidence" value="ECO:0007669"/>
    <property type="project" value="InterPro"/>
</dbReference>
<dbReference type="OrthoDB" id="1865464at2759"/>
<dbReference type="Pfam" id="PF13812">
    <property type="entry name" value="PPR_3"/>
    <property type="match status" value="1"/>
</dbReference>
<dbReference type="GO" id="GO:0009451">
    <property type="term" value="P:RNA modification"/>
    <property type="evidence" value="ECO:0007669"/>
    <property type="project" value="InterPro"/>
</dbReference>
<feature type="repeat" description="PPR" evidence="2">
    <location>
        <begin position="91"/>
        <end position="125"/>
    </location>
</feature>
<proteinExistence type="predicted"/>
<comment type="caution">
    <text evidence="3">The sequence shown here is derived from an EMBL/GenBank/DDBJ whole genome shotgun (WGS) entry which is preliminary data.</text>
</comment>
<dbReference type="SUPFAM" id="SSF48452">
    <property type="entry name" value="TPR-like"/>
    <property type="match status" value="1"/>
</dbReference>
<evidence type="ECO:0008006" key="5">
    <source>
        <dbReference type="Google" id="ProtNLM"/>
    </source>
</evidence>
<dbReference type="InterPro" id="IPR046848">
    <property type="entry name" value="E_motif"/>
</dbReference>
<reference evidence="3 4" key="1">
    <citation type="journal article" date="2019" name="Plant Biotechnol. J.">
        <title>The red bayberry genome and genetic basis of sex determination.</title>
        <authorList>
            <person name="Jia H.M."/>
            <person name="Jia H.J."/>
            <person name="Cai Q.L."/>
            <person name="Wang Y."/>
            <person name="Zhao H.B."/>
            <person name="Yang W.F."/>
            <person name="Wang G.Y."/>
            <person name="Li Y.H."/>
            <person name="Zhan D.L."/>
            <person name="Shen Y.T."/>
            <person name="Niu Q.F."/>
            <person name="Chang L."/>
            <person name="Qiu J."/>
            <person name="Zhao L."/>
            <person name="Xie H.B."/>
            <person name="Fu W.Y."/>
            <person name="Jin J."/>
            <person name="Li X.W."/>
            <person name="Jiao Y."/>
            <person name="Zhou C.C."/>
            <person name="Tu T."/>
            <person name="Chai C.Y."/>
            <person name="Gao J.L."/>
            <person name="Fan L.J."/>
            <person name="van de Weg E."/>
            <person name="Wang J.Y."/>
            <person name="Gao Z.S."/>
        </authorList>
    </citation>
    <scope>NUCLEOTIDE SEQUENCE [LARGE SCALE GENOMIC DNA]</scope>
    <source>
        <tissue evidence="3">Leaves</tissue>
    </source>
</reference>
<keyword evidence="4" id="KW-1185">Reference proteome</keyword>
<sequence length="625" mass="69656">MLPALQQFRSCPSAHFVFRLLGSVSCSPSSTSYAHLSSQLQGHISQSHLLQIHARVFRVGAHQDNLTATRLIGQYPSHIALRVLYQLRNPNIFPFNAVIRVLAEEGLLFRAFSIFKSLKQGSLSPNDFTFCFLLKGSFRPDNADYVEQIHTHVMKMGFLGDSFVCNGLLSGYAKGLKDLESARKVFDEMADESVVCCWTSLLTGYAQSGQPEEVLRLFVMMIQQNLQPENDTLVGVLSACAKIKTVELEKWVTILTEIDIYDGCKKSGYDAVNTVLIYLYGKWGKIEKSRERFDEIVDNAKRSVLPWNVLIGAYVQHGCLMEALSTFHMMVEDPNIEPNHVTMVSVLSACAQIGDLDLGTWVHEYLRSKGSKGIIGSNKILATAFIDMYSKCGSVNKAKEVFYQMVSKDVVSFNAMIMGLAVNGEGEEALRLFSTMQEFRLQPNAGTVLGVLCACCHSGLAEKGHRIFIDMTSSFSVSPELEHYSCYIDLLSRVGLVEEALKVVFSMPFEPNKFVWVALLGGCLLHSKVELAQYVSKRLVEVDPDNSAGYVILANALAVDWRWDDVSALRWLMREKGVKKQPGRSWISISGTVHEFLVGSQSHPQINTIYHTLNGLVKQMKVASP</sequence>